<dbReference type="RefSeq" id="WP_042019787.1">
    <property type="nucleotide sequence ID" value="NZ_CDBW01000014.1"/>
</dbReference>
<dbReference type="STRING" id="646.BJD16_19930"/>
<evidence type="ECO:0000313" key="5">
    <source>
        <dbReference type="Proteomes" id="UP000179934"/>
    </source>
</evidence>
<dbReference type="OrthoDB" id="6215304at2"/>
<organism evidence="4 5">
    <name type="scientific">Aeromonas sobria</name>
    <dbReference type="NCBI Taxonomy" id="646"/>
    <lineage>
        <taxon>Bacteria</taxon>
        <taxon>Pseudomonadati</taxon>
        <taxon>Pseudomonadota</taxon>
        <taxon>Gammaproteobacteria</taxon>
        <taxon>Aeromonadales</taxon>
        <taxon>Aeromonadaceae</taxon>
        <taxon>Aeromonas</taxon>
    </lineage>
</organism>
<dbReference type="InterPro" id="IPR003731">
    <property type="entry name" value="Di-Nase_FeMo-co_biosynth"/>
</dbReference>
<dbReference type="Proteomes" id="UP000179934">
    <property type="component" value="Unassembled WGS sequence"/>
</dbReference>
<feature type="region of interest" description="Disordered" evidence="2">
    <location>
        <begin position="118"/>
        <end position="149"/>
    </location>
</feature>
<reference evidence="4 5" key="1">
    <citation type="submission" date="2016-09" db="EMBL/GenBank/DDBJ databases">
        <title>Draft Genome Sequence of Aeromonas sobria Strain 08005, Isolated from Sick Rana catesbeiana.</title>
        <authorList>
            <person name="Yang Q."/>
        </authorList>
    </citation>
    <scope>NUCLEOTIDE SEQUENCE [LARGE SCALE GENOMIC DNA]</scope>
    <source>
        <strain evidence="4 5">08005</strain>
    </source>
</reference>
<comment type="caution">
    <text evidence="4">The sequence shown here is derived from an EMBL/GenBank/DDBJ whole genome shotgun (WGS) entry which is preliminary data.</text>
</comment>
<evidence type="ECO:0000259" key="3">
    <source>
        <dbReference type="Pfam" id="PF02579"/>
    </source>
</evidence>
<evidence type="ECO:0000313" key="4">
    <source>
        <dbReference type="EMBL" id="OHY89582.1"/>
    </source>
</evidence>
<dbReference type="InterPro" id="IPR036105">
    <property type="entry name" value="DiNase_FeMo-co_biosyn_sf"/>
</dbReference>
<keyword evidence="1" id="KW-0535">Nitrogen fixation</keyword>
<gene>
    <name evidence="4" type="ORF">BJD16_19930</name>
</gene>
<dbReference type="GeneID" id="58921718"/>
<name>A0A1S2CLH6_AERSO</name>
<dbReference type="Gene3D" id="3.30.420.130">
    <property type="entry name" value="Dinitrogenase iron-molybdenum cofactor biosynthesis domain"/>
    <property type="match status" value="1"/>
</dbReference>
<dbReference type="EMBL" id="MKFU01000038">
    <property type="protein sequence ID" value="OHY89582.1"/>
    <property type="molecule type" value="Genomic_DNA"/>
</dbReference>
<dbReference type="Pfam" id="PF02579">
    <property type="entry name" value="Nitro_FeMo-Co"/>
    <property type="match status" value="1"/>
</dbReference>
<protein>
    <recommendedName>
        <fullName evidence="3">Dinitrogenase iron-molybdenum cofactor biosynthesis domain-containing protein</fullName>
    </recommendedName>
</protein>
<feature type="domain" description="Dinitrogenase iron-molybdenum cofactor biosynthesis" evidence="3">
    <location>
        <begin position="23"/>
        <end position="96"/>
    </location>
</feature>
<evidence type="ECO:0000256" key="1">
    <source>
        <dbReference type="ARBA" id="ARBA00023231"/>
    </source>
</evidence>
<proteinExistence type="predicted"/>
<sequence length="195" mass="20254">MNAVTTMTTNPCNSALMLSQGLLAGHFTRAEQLQILGPEGNVIATLANPAAAEGCHGKQGLLDALAHHQVGQVVVRNIGERMLGRLLAANIRVLQCRSARLPLPALLAPANLQLLTGASQGRPSRRHKSKSAIRAIQPASAGHSQSPAHCHGGCNSGSDHCCASGDNQANSPRQGHTCCHGSEGTNQQGGCCHHH</sequence>
<dbReference type="AlphaFoldDB" id="A0A1S2CLH6"/>
<accession>A0A1S2CLH6</accession>
<evidence type="ECO:0000256" key="2">
    <source>
        <dbReference type="SAM" id="MobiDB-lite"/>
    </source>
</evidence>
<dbReference type="SUPFAM" id="SSF53146">
    <property type="entry name" value="Nitrogenase accessory factor-like"/>
    <property type="match status" value="1"/>
</dbReference>